<evidence type="ECO:0000313" key="5">
    <source>
        <dbReference type="Proteomes" id="UP000518752"/>
    </source>
</evidence>
<keyword evidence="5" id="KW-1185">Reference proteome</keyword>
<keyword evidence="1" id="KW-0175">Coiled coil</keyword>
<feature type="compositionally biased region" description="Basic residues" evidence="2">
    <location>
        <begin position="777"/>
        <end position="789"/>
    </location>
</feature>
<feature type="compositionally biased region" description="Pro residues" evidence="2">
    <location>
        <begin position="557"/>
        <end position="584"/>
    </location>
</feature>
<feature type="compositionally biased region" description="Low complexity" evidence="2">
    <location>
        <begin position="494"/>
        <end position="515"/>
    </location>
</feature>
<feature type="region of interest" description="Disordered" evidence="2">
    <location>
        <begin position="494"/>
        <end position="659"/>
    </location>
</feature>
<proteinExistence type="predicted"/>
<dbReference type="EMBL" id="JAACJN010000029">
    <property type="protein sequence ID" value="KAF5388558.1"/>
    <property type="molecule type" value="Genomic_DNA"/>
</dbReference>
<name>A0A8H5HS69_9AGAR</name>
<evidence type="ECO:0000256" key="2">
    <source>
        <dbReference type="SAM" id="MobiDB-lite"/>
    </source>
</evidence>
<dbReference type="Proteomes" id="UP000518752">
    <property type="component" value="Unassembled WGS sequence"/>
</dbReference>
<dbReference type="Gene3D" id="3.10.20.90">
    <property type="entry name" value="Phosphatidylinositol 3-kinase Catalytic Subunit, Chain A, domain 1"/>
    <property type="match status" value="1"/>
</dbReference>
<reference evidence="4 5" key="1">
    <citation type="journal article" date="2020" name="ISME J.">
        <title>Uncovering the hidden diversity of litter-decomposition mechanisms in mushroom-forming fungi.</title>
        <authorList>
            <person name="Floudas D."/>
            <person name="Bentzer J."/>
            <person name="Ahren D."/>
            <person name="Johansson T."/>
            <person name="Persson P."/>
            <person name="Tunlid A."/>
        </authorList>
    </citation>
    <scope>NUCLEOTIDE SEQUENCE [LARGE SCALE GENOMIC DNA]</scope>
    <source>
        <strain evidence="4 5">CBS 406.79</strain>
    </source>
</reference>
<feature type="compositionally biased region" description="Basic residues" evidence="2">
    <location>
        <begin position="588"/>
        <end position="600"/>
    </location>
</feature>
<gene>
    <name evidence="4" type="ORF">D9757_004673</name>
</gene>
<evidence type="ECO:0000313" key="4">
    <source>
        <dbReference type="EMBL" id="KAF5388558.1"/>
    </source>
</evidence>
<protein>
    <recommendedName>
        <fullName evidence="3">PB1 domain-containing protein</fullName>
    </recommendedName>
</protein>
<dbReference type="PROSITE" id="PS51745">
    <property type="entry name" value="PB1"/>
    <property type="match status" value="1"/>
</dbReference>
<feature type="region of interest" description="Disordered" evidence="2">
    <location>
        <begin position="763"/>
        <end position="789"/>
    </location>
</feature>
<dbReference type="Pfam" id="PF00564">
    <property type="entry name" value="PB1"/>
    <property type="match status" value="1"/>
</dbReference>
<feature type="coiled-coil region" evidence="1">
    <location>
        <begin position="661"/>
        <end position="698"/>
    </location>
</feature>
<dbReference type="InterPro" id="IPR000270">
    <property type="entry name" value="PB1_dom"/>
</dbReference>
<evidence type="ECO:0000256" key="1">
    <source>
        <dbReference type="SAM" id="Coils"/>
    </source>
</evidence>
<feature type="domain" description="PB1" evidence="3">
    <location>
        <begin position="4"/>
        <end position="87"/>
    </location>
</feature>
<feature type="compositionally biased region" description="Polar residues" evidence="2">
    <location>
        <begin position="269"/>
        <end position="287"/>
    </location>
</feature>
<organism evidence="4 5">
    <name type="scientific">Collybiopsis confluens</name>
    <dbReference type="NCBI Taxonomy" id="2823264"/>
    <lineage>
        <taxon>Eukaryota</taxon>
        <taxon>Fungi</taxon>
        <taxon>Dikarya</taxon>
        <taxon>Basidiomycota</taxon>
        <taxon>Agaricomycotina</taxon>
        <taxon>Agaricomycetes</taxon>
        <taxon>Agaricomycetidae</taxon>
        <taxon>Agaricales</taxon>
        <taxon>Marasmiineae</taxon>
        <taxon>Omphalotaceae</taxon>
        <taxon>Collybiopsis</taxon>
    </lineage>
</organism>
<feature type="compositionally biased region" description="Low complexity" evidence="2">
    <location>
        <begin position="525"/>
        <end position="546"/>
    </location>
</feature>
<feature type="region of interest" description="Disordered" evidence="2">
    <location>
        <begin position="870"/>
        <end position="907"/>
    </location>
</feature>
<dbReference type="InterPro" id="IPR053793">
    <property type="entry name" value="PB1-like"/>
</dbReference>
<feature type="region of interest" description="Disordered" evidence="2">
    <location>
        <begin position="247"/>
        <end position="289"/>
    </location>
</feature>
<accession>A0A8H5HS69</accession>
<dbReference type="SMART" id="SM00666">
    <property type="entry name" value="PB1"/>
    <property type="match status" value="1"/>
</dbReference>
<sequence>MTSTVSLKLKSKDGTTIRRLTFSPASPPSAFPPTWDDLSRKISLLFPIPPDKVAVSYIDEEEDEVTLSSQEELLDFYSTNQTFLKGDLVKFTVEDLRIPRRAAAAFRTSSDDPPTPPEATAANFRNTFGGSLSEGLPFNIDEDWHHFPSALSGLFSVNGAEADTGSSLHAFVEEIESAASTISVAREETTSITDSDSQVSTVLPPRIDKGKARATEEVDEVSSTASLFEEETFEKPDIHVYDAASARKNSRRGSLATAANAVDDDGRSTSKANSISGKSTPNANSAGGWSIPRVHVQVVPEFPSATPILVPSAPTSRPLSVVRSARTSVSLAPSSTPVPISERTANSTNARVASAPSVPSVTDEVEPAAVDLGVGDLALSLDAASLAQGTNPSLSSDVADFLRTLASAVASHPELSEGFQNILRNAAAGTYWSSAAGTTRGPNGQRDSIASSAQSIITEQLNRSDIQAGKRVADALGVLFQTIGQAVNAPHQAATTTAATGAPTVGAPPSSSAVQSPPPTPTPNPWSFGPHAWGPTGGPWAAGRFPGDPRRFGPFGPHGPPPPPPPPPPGMAGIPPLPPYPPLGHEPRGHRHSYMGHSGHRGGGYPDLLGKFEGREPRFATSRAFEGAIERNGREEKEGLGRGARERGHTPQSSAELRSQVEAAKLLYRAEKERYRNAREERREEKRAREEKRMLQLMGELSLQRSQTIPGALSNSADPGAVASTNVMPTRPVAPSKTQTTPQSQIVSNARGSFPQFELGGPLSSTPRRSHTLPAHAHTHGRGGGRTLRRNSGMVAAPVTSNNPGELGDKSIARIQKKLADMGFTPSAHPDLPSRIRTAVTDAKHALSREQEDDVVTSLLEELVMRTKTPMATAPAGSGPDAPARGLSRSHHPDTVRPSADPPPPGSHIITAEQYLRMLIARDPWKPHPLTQQEIIHLRRECVALLAYSRRLESRREFRGSYQHEKEVIKTKIAYQLRYWRTFRLTDLPMEILSNIIRFVIWSAPTPTIGIRWRLQMTWISRYLRHAAISDSTLWNAIWFRDDPPFERSLAWLERSGASPLDLRINDTEKRRYTDQEISALLQALAPHLHHIRMLIILLDNWEPILSVLKWLSTYGKHNNPPLILERFEIHRTGNPYIWPGTVHQGQTFVPVNHDVTLFSLFGGADVPTLKSFTMNGVHINWVKSPSLADLDTLDIRRIPLYMCPPLHRFRQMLITSPNLTKLSLDGAGPSSDPTSISAYPPVELPQLQTLVLANFAAPFTTSICSHFTAPHVRDLTIMNFKGNDYAVLPNPAKNDQVVRLDATVGLHTMKPFPAIQAQPNLYQKIGMIDNPQLDPATAATSDASDKDREPRLISPRLTILEVQNLAPAVFAEFVEARKICGVPIQRVYLGKQMVEALSKARANHVHDMVAEFMIVDIGTKTMEEEQLLNEP</sequence>
<feature type="compositionally biased region" description="Basic and acidic residues" evidence="2">
    <location>
        <begin position="628"/>
        <end position="649"/>
    </location>
</feature>
<comment type="caution">
    <text evidence="4">The sequence shown here is derived from an EMBL/GenBank/DDBJ whole genome shotgun (WGS) entry which is preliminary data.</text>
</comment>
<evidence type="ECO:0000259" key="3">
    <source>
        <dbReference type="PROSITE" id="PS51745"/>
    </source>
</evidence>
<dbReference type="SUPFAM" id="SSF54277">
    <property type="entry name" value="CAD &amp; PB1 domains"/>
    <property type="match status" value="1"/>
</dbReference>
<dbReference type="OrthoDB" id="3226575at2759"/>